<dbReference type="Gene3D" id="1.10.10.10">
    <property type="entry name" value="Winged helix-like DNA-binding domain superfamily/Winged helix DNA-binding domain"/>
    <property type="match status" value="1"/>
</dbReference>
<dbReference type="PANTHER" id="PTHR16305:SF35">
    <property type="entry name" value="TRANSCRIPTIONAL ACTIVATOR DOMAIN"/>
    <property type="match status" value="1"/>
</dbReference>
<proteinExistence type="predicted"/>
<keyword evidence="2" id="KW-0067">ATP-binding</keyword>
<feature type="domain" description="HTH luxR-type" evidence="3">
    <location>
        <begin position="823"/>
        <end position="888"/>
    </location>
</feature>
<dbReference type="EMBL" id="NMQU01000188">
    <property type="protein sequence ID" value="OXM42612.1"/>
    <property type="molecule type" value="Genomic_DNA"/>
</dbReference>
<dbReference type="GO" id="GO:0006355">
    <property type="term" value="P:regulation of DNA-templated transcription"/>
    <property type="evidence" value="ECO:0007669"/>
    <property type="project" value="InterPro"/>
</dbReference>
<dbReference type="GO" id="GO:0003677">
    <property type="term" value="F:DNA binding"/>
    <property type="evidence" value="ECO:0007669"/>
    <property type="project" value="InterPro"/>
</dbReference>
<dbReference type="SUPFAM" id="SSF46894">
    <property type="entry name" value="C-terminal effector domain of the bipartite response regulators"/>
    <property type="match status" value="1"/>
</dbReference>
<dbReference type="PANTHER" id="PTHR16305">
    <property type="entry name" value="TESTICULAR SOLUBLE ADENYLYL CYCLASE"/>
    <property type="match status" value="1"/>
</dbReference>
<dbReference type="InterPro" id="IPR027417">
    <property type="entry name" value="P-loop_NTPase"/>
</dbReference>
<dbReference type="OrthoDB" id="4500249at2"/>
<dbReference type="PROSITE" id="PS50043">
    <property type="entry name" value="HTH_LUXR_2"/>
    <property type="match status" value="1"/>
</dbReference>
<dbReference type="InterPro" id="IPR000792">
    <property type="entry name" value="Tscrpt_reg_LuxR_C"/>
</dbReference>
<sequence>MPGGYSVVRAALSTPIRLWGRTAELEAFDHALATVTGNTCKVLEIAGEPGMGKTRLLAALEERATRAGARVAHGKATASPLTNDFALFVDALEDLLAADGNELLAELDPRAASCLPGIFPVLHPAEGASAESPQQRYWAYQGIRSLVGKLADGRPLVLILDDVHNAQPGSIEMILHLLRRPLNAPLLLVLAHRPRQSPAELLSALSVAVESGVARSLELGPLDAVNALRLLPMGIRPGLRRQLLREHGGKPGLLGALAAGPPEDVASADPDVLPPGPLSHPVLASVRLDLQALPALARQVAQAAAVVGDRFDSELVAEVAELGHDHTLEGLDELIAHDLVRVGIGNDRLVFRDPVVRSICYHHAGGGWRLGAHARAYRLLRGRGAPLAELAHHLERAGKPATESDVRTLVVAVEQSGDRTPATVSGWLRTLLQLPGTGPAERQRLAARLARSTALSGLLAESLPGHHAAWQHRADLDDAALADLTESHLRVLRLLGRFEEVAELARRLDTSDGAVAARVVLGLAETSLDSGGDVAGSLARVERLVPDAEESGRIDDTGLRALAIYSAMLATLGRGVEATAAADRAAGHLNGLADPGTTVAVVCEAFDWLGWANLWSGRTAEALVHYNRGLALAERHRQVHVLGRLHLGLATAYLADGALGAAVEHAEDASALAKPFGSTGLQARTKRLCAEIGHVIASGGEGPEPGDSGSLCAMLAGLSAAVGRHGDARLWHALDERLGSRPGLVDRFGLTLLAAACLQWGADPGRAWRTLRAAVVVLGVRSFSVLAPLAGRAFHAADESTEDSAAEARREEADSGPDFDKVVLARMGLLSTRENQVAELVARGRTNQQIARALVLSHKTVETYLRRIFDKLEVSSRSEVAAFTGIMPRMA</sequence>
<organism evidence="4 5">
    <name type="scientific">Amycolatopsis alba DSM 44262</name>
    <dbReference type="NCBI Taxonomy" id="1125972"/>
    <lineage>
        <taxon>Bacteria</taxon>
        <taxon>Bacillati</taxon>
        <taxon>Actinomycetota</taxon>
        <taxon>Actinomycetes</taxon>
        <taxon>Pseudonocardiales</taxon>
        <taxon>Pseudonocardiaceae</taxon>
        <taxon>Amycolatopsis</taxon>
    </lineage>
</organism>
<dbReference type="InterPro" id="IPR041664">
    <property type="entry name" value="AAA_16"/>
</dbReference>
<dbReference type="Pfam" id="PF13191">
    <property type="entry name" value="AAA_16"/>
    <property type="match status" value="1"/>
</dbReference>
<dbReference type="SUPFAM" id="SSF52540">
    <property type="entry name" value="P-loop containing nucleoside triphosphate hydrolases"/>
    <property type="match status" value="1"/>
</dbReference>
<dbReference type="PRINTS" id="PR00038">
    <property type="entry name" value="HTHLUXR"/>
</dbReference>
<keyword evidence="1" id="KW-0547">Nucleotide-binding</keyword>
<evidence type="ECO:0000313" key="4">
    <source>
        <dbReference type="EMBL" id="OXM42612.1"/>
    </source>
</evidence>
<dbReference type="GO" id="GO:0005524">
    <property type="term" value="F:ATP binding"/>
    <property type="evidence" value="ECO:0007669"/>
    <property type="project" value="UniProtKB-KW"/>
</dbReference>
<dbReference type="InterPro" id="IPR036388">
    <property type="entry name" value="WH-like_DNA-bd_sf"/>
</dbReference>
<dbReference type="Pfam" id="PF00196">
    <property type="entry name" value="GerE"/>
    <property type="match status" value="1"/>
</dbReference>
<evidence type="ECO:0000313" key="5">
    <source>
        <dbReference type="Proteomes" id="UP000215563"/>
    </source>
</evidence>
<dbReference type="AlphaFoldDB" id="A0A229R7G5"/>
<dbReference type="InterPro" id="IPR011990">
    <property type="entry name" value="TPR-like_helical_dom_sf"/>
</dbReference>
<comment type="caution">
    <text evidence="4">The sequence shown here is derived from an EMBL/GenBank/DDBJ whole genome shotgun (WGS) entry which is preliminary data.</text>
</comment>
<reference evidence="4 5" key="1">
    <citation type="submission" date="2017-07" db="EMBL/GenBank/DDBJ databases">
        <title>Amycolatopsis alba DSM 44262 Genome sequencing and assembly.</title>
        <authorList>
            <person name="Kaur N."/>
            <person name="Mayilraj S."/>
        </authorList>
    </citation>
    <scope>NUCLEOTIDE SEQUENCE [LARGE SCALE GENOMIC DNA]</scope>
    <source>
        <strain evidence="4 5">DSM 44262</strain>
    </source>
</reference>
<keyword evidence="5" id="KW-1185">Reference proteome</keyword>
<dbReference type="GO" id="GO:0004016">
    <property type="term" value="F:adenylate cyclase activity"/>
    <property type="evidence" value="ECO:0007669"/>
    <property type="project" value="TreeGrafter"/>
</dbReference>
<dbReference type="RefSeq" id="WP_084702201.1">
    <property type="nucleotide sequence ID" value="NZ_KB913032.1"/>
</dbReference>
<evidence type="ECO:0000256" key="1">
    <source>
        <dbReference type="ARBA" id="ARBA00022741"/>
    </source>
</evidence>
<dbReference type="Gene3D" id="3.40.50.300">
    <property type="entry name" value="P-loop containing nucleotide triphosphate hydrolases"/>
    <property type="match status" value="1"/>
</dbReference>
<dbReference type="SMART" id="SM00421">
    <property type="entry name" value="HTH_LUXR"/>
    <property type="match status" value="1"/>
</dbReference>
<dbReference type="Gene3D" id="1.25.40.10">
    <property type="entry name" value="Tetratricopeptide repeat domain"/>
    <property type="match status" value="1"/>
</dbReference>
<dbReference type="CDD" id="cd06170">
    <property type="entry name" value="LuxR_C_like"/>
    <property type="match status" value="1"/>
</dbReference>
<dbReference type="PROSITE" id="PS00622">
    <property type="entry name" value="HTH_LUXR_1"/>
    <property type="match status" value="1"/>
</dbReference>
<name>A0A229R7G5_AMYAL</name>
<dbReference type="InterPro" id="IPR016032">
    <property type="entry name" value="Sig_transdc_resp-reg_C-effctor"/>
</dbReference>
<gene>
    <name evidence="4" type="ORF">CFP75_41970</name>
</gene>
<dbReference type="SUPFAM" id="SSF48452">
    <property type="entry name" value="TPR-like"/>
    <property type="match status" value="1"/>
</dbReference>
<accession>A0A229R7G5</accession>
<dbReference type="GO" id="GO:0005737">
    <property type="term" value="C:cytoplasm"/>
    <property type="evidence" value="ECO:0007669"/>
    <property type="project" value="TreeGrafter"/>
</dbReference>
<dbReference type="Proteomes" id="UP000215563">
    <property type="component" value="Unassembled WGS sequence"/>
</dbReference>
<protein>
    <recommendedName>
        <fullName evidence="3">HTH luxR-type domain-containing protein</fullName>
    </recommendedName>
</protein>
<evidence type="ECO:0000256" key="2">
    <source>
        <dbReference type="ARBA" id="ARBA00022840"/>
    </source>
</evidence>
<evidence type="ECO:0000259" key="3">
    <source>
        <dbReference type="PROSITE" id="PS50043"/>
    </source>
</evidence>